<dbReference type="PANTHER" id="PTHR46066">
    <property type="entry name" value="CHITINASE DOMAIN-CONTAINING PROTEIN 1 FAMILY MEMBER"/>
    <property type="match status" value="1"/>
</dbReference>
<dbReference type="InterPro" id="IPR011583">
    <property type="entry name" value="Chitinase_II/V-like_cat"/>
</dbReference>
<feature type="domain" description="SLH" evidence="2">
    <location>
        <begin position="28"/>
        <end position="91"/>
    </location>
</feature>
<feature type="signal peptide" evidence="1">
    <location>
        <begin position="1"/>
        <end position="24"/>
    </location>
</feature>
<dbReference type="GO" id="GO:0005975">
    <property type="term" value="P:carbohydrate metabolic process"/>
    <property type="evidence" value="ECO:0007669"/>
    <property type="project" value="InterPro"/>
</dbReference>
<dbReference type="SMART" id="SM00636">
    <property type="entry name" value="Glyco_18"/>
    <property type="match status" value="1"/>
</dbReference>
<dbReference type="InterPro" id="IPR017853">
    <property type="entry name" value="GH"/>
</dbReference>
<accession>A0A1X7H9W2</accession>
<dbReference type="InterPro" id="IPR001119">
    <property type="entry name" value="SLH_dom"/>
</dbReference>
<organism evidence="4 5">
    <name type="scientific">Paenibacillus uliginis N3/975</name>
    <dbReference type="NCBI Taxonomy" id="1313296"/>
    <lineage>
        <taxon>Bacteria</taxon>
        <taxon>Bacillati</taxon>
        <taxon>Bacillota</taxon>
        <taxon>Bacilli</taxon>
        <taxon>Bacillales</taxon>
        <taxon>Paenibacillaceae</taxon>
        <taxon>Paenibacillus</taxon>
    </lineage>
</organism>
<dbReference type="PROSITE" id="PS51272">
    <property type="entry name" value="SLH"/>
    <property type="match status" value="3"/>
</dbReference>
<evidence type="ECO:0000313" key="5">
    <source>
        <dbReference type="Proteomes" id="UP000192940"/>
    </source>
</evidence>
<keyword evidence="5" id="KW-1185">Reference proteome</keyword>
<dbReference type="GO" id="GO:0008061">
    <property type="term" value="F:chitin binding"/>
    <property type="evidence" value="ECO:0007669"/>
    <property type="project" value="InterPro"/>
</dbReference>
<dbReference type="Gene3D" id="3.10.50.10">
    <property type="match status" value="1"/>
</dbReference>
<dbReference type="Gene3D" id="3.20.20.80">
    <property type="entry name" value="Glycosidases"/>
    <property type="match status" value="1"/>
</dbReference>
<protein>
    <submittedName>
        <fullName evidence="4">Spore germination protein YaaH</fullName>
    </submittedName>
</protein>
<feature type="domain" description="SLH" evidence="2">
    <location>
        <begin position="92"/>
        <end position="152"/>
    </location>
</feature>
<feature type="domain" description="GH18" evidence="3">
    <location>
        <begin position="225"/>
        <end position="538"/>
    </location>
</feature>
<feature type="chain" id="PRO_5012869261" evidence="1">
    <location>
        <begin position="25"/>
        <end position="538"/>
    </location>
</feature>
<gene>
    <name evidence="4" type="ORF">SAMN05661091_2181</name>
</gene>
<dbReference type="EMBL" id="LT840184">
    <property type="protein sequence ID" value="SMF82437.1"/>
    <property type="molecule type" value="Genomic_DNA"/>
</dbReference>
<dbReference type="Pfam" id="PF00395">
    <property type="entry name" value="SLH"/>
    <property type="match status" value="3"/>
</dbReference>
<keyword evidence="1" id="KW-0732">Signal</keyword>
<reference evidence="4 5" key="1">
    <citation type="submission" date="2017-04" db="EMBL/GenBank/DDBJ databases">
        <authorList>
            <person name="Afonso C.L."/>
            <person name="Miller P.J."/>
            <person name="Scott M.A."/>
            <person name="Spackman E."/>
            <person name="Goraichik I."/>
            <person name="Dimitrov K.M."/>
            <person name="Suarez D.L."/>
            <person name="Swayne D.E."/>
        </authorList>
    </citation>
    <scope>NUCLEOTIDE SEQUENCE [LARGE SCALE GENOMIC DNA]</scope>
    <source>
        <strain evidence="4 5">N3/975</strain>
    </source>
</reference>
<dbReference type="STRING" id="1313296.SAMN05661091_2181"/>
<feature type="domain" description="SLH" evidence="2">
    <location>
        <begin position="154"/>
        <end position="216"/>
    </location>
</feature>
<dbReference type="PROSITE" id="PS51910">
    <property type="entry name" value="GH18_2"/>
    <property type="match status" value="1"/>
</dbReference>
<dbReference type="PANTHER" id="PTHR46066:SF2">
    <property type="entry name" value="CHITINASE DOMAIN-CONTAINING PROTEIN 1"/>
    <property type="match status" value="1"/>
</dbReference>
<dbReference type="SUPFAM" id="SSF51445">
    <property type="entry name" value="(Trans)glycosidases"/>
    <property type="match status" value="1"/>
</dbReference>
<evidence type="ECO:0000259" key="2">
    <source>
        <dbReference type="PROSITE" id="PS51272"/>
    </source>
</evidence>
<evidence type="ECO:0000256" key="1">
    <source>
        <dbReference type="SAM" id="SignalP"/>
    </source>
</evidence>
<dbReference type="AlphaFoldDB" id="A0A1X7H9W2"/>
<dbReference type="RefSeq" id="WP_208919146.1">
    <property type="nucleotide sequence ID" value="NZ_LT840184.1"/>
</dbReference>
<name>A0A1X7H9W2_9BACL</name>
<proteinExistence type="predicted"/>
<dbReference type="InterPro" id="IPR001223">
    <property type="entry name" value="Glyco_hydro18_cat"/>
</dbReference>
<sequence length="538" mass="59978">MKKYILSLMVCLMLIPSGFTPVEAKQAPSQPVFNDISGSYAKEAILRLAKRGIVNGNGAGAFLPRGKVTRAEFTAMLGRLLGMNPVMNDLPAFRDVPNQAWYYGWVHSGTNLGIVNGKGERLFNPMDPVSRQEAAVMMVRAMKLDSSRGDMDVADRYKDSEDLASWARSEVGTATTKGWMQGSDGFFRPYDAITREETAMLLDRVLRSGNVSDVLDSGYNSLASGIQMGWMYNGSAEQYISYAKTAGLNTLVPRWYYIESTGAVSDKTDQKLLNWAQLNGRKVWGMLGNRSNAEATHQMLSDANSRRSVVNTLAGYVVKYKLNGINVDFENVLPEDRYNLTAFIRELSAELRRWGAVTSIDVSPDLGTDWTAAFDYAALGKSADYLVLMGYDEHWGGAPKAGSVSSLPWLSSAVDKFLTQVPASKAVIALPLYTREWRFYPTVGSEDISLIEQGRRIRQQSASMVWNDVVGQYEAGYIRSGLQRKIWTEDARSLSVKHSMVEDRHTAGFAYWFPGSETPDVWQAIMNMKRYKSYSFDI</sequence>
<dbReference type="Proteomes" id="UP000192940">
    <property type="component" value="Chromosome I"/>
</dbReference>
<dbReference type="InterPro" id="IPR029070">
    <property type="entry name" value="Chitinase_insertion_sf"/>
</dbReference>
<dbReference type="Pfam" id="PF00704">
    <property type="entry name" value="Glyco_hydro_18"/>
    <property type="match status" value="1"/>
</dbReference>
<evidence type="ECO:0000313" key="4">
    <source>
        <dbReference type="EMBL" id="SMF82437.1"/>
    </source>
</evidence>
<evidence type="ECO:0000259" key="3">
    <source>
        <dbReference type="PROSITE" id="PS51910"/>
    </source>
</evidence>